<evidence type="ECO:0000313" key="2">
    <source>
        <dbReference type="EMBL" id="KKN81055.1"/>
    </source>
</evidence>
<accession>A0A0F9TII6</accession>
<sequence>MDIPLYISIPFAVAFIHYDNHRRFWPCVYARGRRWFRCGSLDQPHRYGPGLPSASALREKGFRDAMISIFGLTAMALFAALFYWCTTKPHATELG</sequence>
<keyword evidence="1" id="KW-0472">Membrane</keyword>
<gene>
    <name evidence="2" type="ORF">LCGC14_0322740</name>
</gene>
<keyword evidence="1" id="KW-1133">Transmembrane helix</keyword>
<protein>
    <submittedName>
        <fullName evidence="2">Uncharacterized protein</fullName>
    </submittedName>
</protein>
<dbReference type="EMBL" id="LAZR01000220">
    <property type="protein sequence ID" value="KKN81055.1"/>
    <property type="molecule type" value="Genomic_DNA"/>
</dbReference>
<feature type="transmembrane region" description="Helical" evidence="1">
    <location>
        <begin position="65"/>
        <end position="84"/>
    </location>
</feature>
<reference evidence="2" key="1">
    <citation type="journal article" date="2015" name="Nature">
        <title>Complex archaea that bridge the gap between prokaryotes and eukaryotes.</title>
        <authorList>
            <person name="Spang A."/>
            <person name="Saw J.H."/>
            <person name="Jorgensen S.L."/>
            <person name="Zaremba-Niedzwiedzka K."/>
            <person name="Martijn J."/>
            <person name="Lind A.E."/>
            <person name="van Eijk R."/>
            <person name="Schleper C."/>
            <person name="Guy L."/>
            <person name="Ettema T.J."/>
        </authorList>
    </citation>
    <scope>NUCLEOTIDE SEQUENCE</scope>
</reference>
<evidence type="ECO:0000256" key="1">
    <source>
        <dbReference type="SAM" id="Phobius"/>
    </source>
</evidence>
<proteinExistence type="predicted"/>
<keyword evidence="1" id="KW-0812">Transmembrane</keyword>
<name>A0A0F9TII6_9ZZZZ</name>
<organism evidence="2">
    <name type="scientific">marine sediment metagenome</name>
    <dbReference type="NCBI Taxonomy" id="412755"/>
    <lineage>
        <taxon>unclassified sequences</taxon>
        <taxon>metagenomes</taxon>
        <taxon>ecological metagenomes</taxon>
    </lineage>
</organism>
<dbReference type="AlphaFoldDB" id="A0A0F9TII6"/>
<comment type="caution">
    <text evidence="2">The sequence shown here is derived from an EMBL/GenBank/DDBJ whole genome shotgun (WGS) entry which is preliminary data.</text>
</comment>